<dbReference type="Proteomes" id="UP001651880">
    <property type="component" value="Unassembled WGS sequence"/>
</dbReference>
<feature type="domain" description="SipL SPOCS" evidence="1">
    <location>
        <begin position="43"/>
        <end position="139"/>
    </location>
</feature>
<protein>
    <submittedName>
        <fullName evidence="2">DUF3794 domain-containing protein</fullName>
    </submittedName>
</protein>
<evidence type="ECO:0000313" key="2">
    <source>
        <dbReference type="EMBL" id="MCQ1530738.1"/>
    </source>
</evidence>
<name>A0ABT1NHI0_9FIRM</name>
<evidence type="ECO:0000313" key="3">
    <source>
        <dbReference type="Proteomes" id="UP001651880"/>
    </source>
</evidence>
<dbReference type="InterPro" id="IPR024300">
    <property type="entry name" value="SipL_SPOCS_dom"/>
</dbReference>
<dbReference type="Gene3D" id="2.120.10.30">
    <property type="entry name" value="TolB, C-terminal domain"/>
    <property type="match status" value="2"/>
</dbReference>
<sequence length="657" mass="74506">MKNLLDDLIEIIGIDDVIPEQSGSFKQLQIQETFSIPENKPEAEHILSIRVNAEITGTQIIETPIAQSNEGQVLLGKKIIVQGKLIQKIEYAADVEGQPVHTAEFEKLFSDYIVLDDDIDCSSPVIVTPYIEDIYVKLISKRKVFKNIVLLINAASSAFNLGSGKPDEKRKKSLANRYEISKYYKCNVKEERCFTQFVLKEKIEIPRPKPDIEQIVTTIIDPEILSMKVINTIKGRSREGQNLSGKKIIVELKIKQKILYAADLICRSIHGVEKEHYQSVYVVVPERIEGTDIEALLRNKLLQPKITVEDVFARKVDERKIFKSIVLFLEFVYIPSYEICYSYQHSSSGSNLFVAYENGRHAHQITYDDDHKNIKPKWSPSGQEIACLSDCLGKFMLCLIDPGTSSKRVFTQAGIFEAISSYCWSPDGGRIIFSAVKGISKEIYSMDVRGSEYEQITWGNGLIKSFRPECSPDGKRMAYIRSTSNILNIWISDAKGLDSSQITACGYIKDFDWMDDDKLVFISGKGNKQDEASVIDINSLEAERIFTGLDIFAKKLIRISPDNQYAALIGAKSNKNDVDDVYLYEFKNKCAINITKNFCTTKISDLAWGIDSNKIYYVSDELGYCNIYSISLRDFCKKQLTNTTAADIQISYRPRIR</sequence>
<dbReference type="PANTHER" id="PTHR36842">
    <property type="entry name" value="PROTEIN TOLB HOMOLOG"/>
    <property type="match status" value="1"/>
</dbReference>
<reference evidence="2 3" key="1">
    <citation type="submission" date="2021-10" db="EMBL/GenBank/DDBJ databases">
        <title>Lutispora strain m25 sp. nov., a thermophilic, non-spore-forming bacterium isolated from a lab-scale methanogenic bioreactor digesting anaerobic sludge.</title>
        <authorList>
            <person name="El Houari A."/>
            <person name="Mcdonald J."/>
        </authorList>
    </citation>
    <scope>NUCLEOTIDE SEQUENCE [LARGE SCALE GENOMIC DNA]</scope>
    <source>
        <strain evidence="3">m25</strain>
    </source>
</reference>
<dbReference type="RefSeq" id="WP_255228259.1">
    <property type="nucleotide sequence ID" value="NZ_JAJEKE010000014.1"/>
</dbReference>
<evidence type="ECO:0000259" key="1">
    <source>
        <dbReference type="Pfam" id="PF12673"/>
    </source>
</evidence>
<dbReference type="Pfam" id="PF12673">
    <property type="entry name" value="SipL"/>
    <property type="match status" value="1"/>
</dbReference>
<organism evidence="2 3">
    <name type="scientific">Lutispora saccharofermentans</name>
    <dbReference type="NCBI Taxonomy" id="3024236"/>
    <lineage>
        <taxon>Bacteria</taxon>
        <taxon>Bacillati</taxon>
        <taxon>Bacillota</taxon>
        <taxon>Clostridia</taxon>
        <taxon>Lutisporales</taxon>
        <taxon>Lutisporaceae</taxon>
        <taxon>Lutispora</taxon>
    </lineage>
</organism>
<keyword evidence="3" id="KW-1185">Reference proteome</keyword>
<proteinExistence type="predicted"/>
<gene>
    <name evidence="2" type="ORF">LJD61_14440</name>
</gene>
<comment type="caution">
    <text evidence="2">The sequence shown here is derived from an EMBL/GenBank/DDBJ whole genome shotgun (WGS) entry which is preliminary data.</text>
</comment>
<dbReference type="PANTHER" id="PTHR36842:SF1">
    <property type="entry name" value="PROTEIN TOLB"/>
    <property type="match status" value="1"/>
</dbReference>
<dbReference type="InterPro" id="IPR011042">
    <property type="entry name" value="6-blade_b-propeller_TolB-like"/>
</dbReference>
<dbReference type="SUPFAM" id="SSF82171">
    <property type="entry name" value="DPP6 N-terminal domain-like"/>
    <property type="match status" value="1"/>
</dbReference>
<accession>A0ABT1NHI0</accession>
<dbReference type="EMBL" id="JAJEKE010000014">
    <property type="protein sequence ID" value="MCQ1530738.1"/>
    <property type="molecule type" value="Genomic_DNA"/>
</dbReference>